<accession>A0ACC1HV94</accession>
<reference evidence="1" key="1">
    <citation type="submission" date="2022-06" db="EMBL/GenBank/DDBJ databases">
        <title>Phylogenomic reconstructions and comparative analyses of Kickxellomycotina fungi.</title>
        <authorList>
            <person name="Reynolds N.K."/>
            <person name="Stajich J.E."/>
            <person name="Barry K."/>
            <person name="Grigoriev I.V."/>
            <person name="Crous P."/>
            <person name="Smith M.E."/>
        </authorList>
    </citation>
    <scope>NUCLEOTIDE SEQUENCE</scope>
    <source>
        <strain evidence="1">RSA 2271</strain>
    </source>
</reference>
<protein>
    <submittedName>
        <fullName evidence="1">Uncharacterized protein</fullName>
    </submittedName>
</protein>
<name>A0ACC1HV94_9FUNG</name>
<dbReference type="EMBL" id="JAMZIH010000022">
    <property type="protein sequence ID" value="KAJ1680207.1"/>
    <property type="molecule type" value="Genomic_DNA"/>
</dbReference>
<dbReference type="Proteomes" id="UP001145114">
    <property type="component" value="Unassembled WGS sequence"/>
</dbReference>
<keyword evidence="2" id="KW-1185">Reference proteome</keyword>
<evidence type="ECO:0000313" key="1">
    <source>
        <dbReference type="EMBL" id="KAJ1680207.1"/>
    </source>
</evidence>
<comment type="caution">
    <text evidence="1">The sequence shown here is derived from an EMBL/GenBank/DDBJ whole genome shotgun (WGS) entry which is preliminary data.</text>
</comment>
<evidence type="ECO:0000313" key="2">
    <source>
        <dbReference type="Proteomes" id="UP001145114"/>
    </source>
</evidence>
<gene>
    <name evidence="1" type="ORF">EV182_000478</name>
</gene>
<organism evidence="1 2">
    <name type="scientific">Spiromyces aspiralis</name>
    <dbReference type="NCBI Taxonomy" id="68401"/>
    <lineage>
        <taxon>Eukaryota</taxon>
        <taxon>Fungi</taxon>
        <taxon>Fungi incertae sedis</taxon>
        <taxon>Zoopagomycota</taxon>
        <taxon>Kickxellomycotina</taxon>
        <taxon>Kickxellomycetes</taxon>
        <taxon>Kickxellales</taxon>
        <taxon>Kickxellaceae</taxon>
        <taxon>Spiromyces</taxon>
    </lineage>
</organism>
<proteinExistence type="predicted"/>
<sequence>MNALAISFLVMGICFALAVVVLAVMAWYVWKRRQARSYPLFIDDSENVVESIEQRQPLLLPTTIIDLSPAPPSQDSAHSAAARNLRQSTALVAYATDRQTGVSAAAAVNDHNDDNGNTPSTSAPPRHYRSILVDIHNEFLSAFHFTGTLSPVTVQSRVSVEQPMPSPFSQLTSELINPNFLSPLPLPPRSSTVSSLVADSLSVPVIEFLPTVPSSRSKIDALINQEPMYKQFFNGIINTGVGEHQKQIGLRGSADSDGAISDSPCTKQASPGVPTSCANKVGSRPPSTQTPSPSLPLPPPPPPSSSSSLLSSSPLHASPICSLRSSVTRPSFVDRPTSPSSTSSYRVDESPFPDSTADPIALASAAAACPAALPEQRQVVVGGSDDMVASVQLSTSHATPTTDRGTVVDGSPKPVGPSPASDYHFVPEHADDTAAGPLEPEFRMVVALPTHSNDSSSTAANFDSASLRNSQSSGPADNLGAERFKMPLLSYSSSYRTYRDGRITFAAVPTHLPAARSISEGTMVDYNSGRPESQAHRCKLPFVPMSVGITNPERQYFVPAAEVDSPPVTGDDTKPSPRSESLPSPPSTPVTATEPLSVASVAASQLPDPAATSVINTSAASAGPRRKPPAKGSIKQRCQMWPYCTNSNCRYTHPESLCRHHPRCRYATAGTSGTATSHPLDQIRPLRCSDNTKKKRRPYIRCTHLHPEDLCTLHVYIQRINHGNINSRKFHKNLPMSVRSVTDCRAYFNYLVEDARLRLHWYDSPELQDKVPGLFTIRHDSRPSSAALASGGSRPHRPSKPTATSTGNAAHIVMSSDNGGCPKSAATLAVDASGDASCASAGYDQTYIGLQHVPYTAMAPIQPYPLAYQQNHPPWNYAFTGTAGHQPDYTANLALSQYDTVPMSSAPVFASPPYHGYYPPVQPDSQMHMPLHYYPNAS</sequence>